<feature type="domain" description="MacB-like periplasmic core" evidence="8">
    <location>
        <begin position="432"/>
        <end position="635"/>
    </location>
</feature>
<feature type="transmembrane region" description="Helical" evidence="6">
    <location>
        <begin position="375"/>
        <end position="400"/>
    </location>
</feature>
<feature type="transmembrane region" description="Helical" evidence="6">
    <location>
        <begin position="329"/>
        <end position="355"/>
    </location>
</feature>
<dbReference type="Proteomes" id="UP000466586">
    <property type="component" value="Unassembled WGS sequence"/>
</dbReference>
<comment type="subcellular location">
    <subcellularLocation>
        <location evidence="1">Cell membrane</location>
        <topology evidence="1">Multi-pass membrane protein</topology>
    </subcellularLocation>
</comment>
<feature type="transmembrane region" description="Helical" evidence="6">
    <location>
        <begin position="712"/>
        <end position="742"/>
    </location>
</feature>
<feature type="transmembrane region" description="Helical" evidence="6">
    <location>
        <begin position="762"/>
        <end position="782"/>
    </location>
</feature>
<dbReference type="EMBL" id="WVHT01000004">
    <property type="protein sequence ID" value="MXV51468.1"/>
    <property type="molecule type" value="Genomic_DNA"/>
</dbReference>
<evidence type="ECO:0000256" key="2">
    <source>
        <dbReference type="ARBA" id="ARBA00022475"/>
    </source>
</evidence>
<evidence type="ECO:0000256" key="5">
    <source>
        <dbReference type="ARBA" id="ARBA00023136"/>
    </source>
</evidence>
<dbReference type="GO" id="GO:0022857">
    <property type="term" value="F:transmembrane transporter activity"/>
    <property type="evidence" value="ECO:0007669"/>
    <property type="project" value="TreeGrafter"/>
</dbReference>
<evidence type="ECO:0000313" key="9">
    <source>
        <dbReference type="EMBL" id="MXV51468.1"/>
    </source>
</evidence>
<keyword evidence="2" id="KW-1003">Cell membrane</keyword>
<protein>
    <submittedName>
        <fullName evidence="9">FtsX-like permease family protein</fullName>
    </submittedName>
</protein>
<keyword evidence="5 6" id="KW-0472">Membrane</keyword>
<sequence>MLKNYIKIAWRNLWKNKAISLINILGLSSGIAFTLLIAGYVWSELQVNKNLEDPGNQYILQSKWKDPNMGLELTTFGPLAKALKEQYPHLVKNFYRFDGVTSNISKGNKAFREGIQIGDSTMLNIYGFKLLHGDKLTALNAPYNVVITANRAIKYFGKTDVIGKTITVESFSGTKHDFTVTGVLANIPQNTVTRLNDANENNFFVSNSSINFFGRNIDIWTNPYVIGFVELQDGIAPSALEKLIKRLITENAGEQTSEMVQTKLEPLDTYHLTANNGLVKKMLFTLSGIALFILLMAVINFINISISKSTTRMKEIGLRKVIGGLKKQLILQFLTESVLLVLFATTFAIVIYLATRSYFSSIIGREIPGLSAYPLYFAIFPFIIIFIIGILSGIYPAFYLSSLKSIDSLKGKLQVKENIVLRKALIGFQFCIAVMVFAGALIITKQVNLFFSRDLGYDKDFVVSAQVPRDWTVKGVQRLEALRSEFSELPQVQSVSLSYEIPNGQNGSPALMYKSSADSTQAIATQALVADEDYAKTYGIHLLAGTFFHPRGYNDSLNVVINETQVKALGWQNEEAIGKQLKVQGSPSTFIIAGVTKDFHFGSMQKAIQPVTFFHVLYAPTYRFLSFKLKSGDIEQSLSALQKRWSVLLPGAPFEYTFMDETLKELYKTELQLKKASYMASVLSLIIVALGMLGLISLSVQKRTKEIGIRKVLGSSVISIVSIFLKEFFAILLVAGTVASFLCYYMMQGWLEDYAYRIPLTSLPFLISVISLAIITSALIIVQTIKAALANPVKSLRTE</sequence>
<feature type="domain" description="ABC3 transporter permease C-terminal" evidence="7">
    <location>
        <begin position="289"/>
        <end position="401"/>
    </location>
</feature>
<feature type="domain" description="ABC3 transporter permease C-terminal" evidence="7">
    <location>
        <begin position="679"/>
        <end position="788"/>
    </location>
</feature>
<gene>
    <name evidence="9" type="ORF">GS399_10845</name>
</gene>
<accession>A0A7K1YBR4</accession>
<dbReference type="Pfam" id="PF12704">
    <property type="entry name" value="MacB_PCD"/>
    <property type="match status" value="2"/>
</dbReference>
<evidence type="ECO:0000313" key="10">
    <source>
        <dbReference type="Proteomes" id="UP000466586"/>
    </source>
</evidence>
<keyword evidence="4 6" id="KW-1133">Transmembrane helix</keyword>
<dbReference type="InterPro" id="IPR025857">
    <property type="entry name" value="MacB_PCD"/>
</dbReference>
<feature type="domain" description="MacB-like periplasmic core" evidence="8">
    <location>
        <begin position="20"/>
        <end position="246"/>
    </location>
</feature>
<feature type="transmembrane region" description="Helical" evidence="6">
    <location>
        <begin position="282"/>
        <end position="304"/>
    </location>
</feature>
<keyword evidence="3 6" id="KW-0812">Transmembrane</keyword>
<keyword evidence="10" id="KW-1185">Reference proteome</keyword>
<dbReference type="InterPro" id="IPR050250">
    <property type="entry name" value="Macrolide_Exporter_MacB"/>
</dbReference>
<organism evidence="9 10">
    <name type="scientific">Hufsiella arboris</name>
    <dbReference type="NCBI Taxonomy" id="2695275"/>
    <lineage>
        <taxon>Bacteria</taxon>
        <taxon>Pseudomonadati</taxon>
        <taxon>Bacteroidota</taxon>
        <taxon>Sphingobacteriia</taxon>
        <taxon>Sphingobacteriales</taxon>
        <taxon>Sphingobacteriaceae</taxon>
        <taxon>Hufsiella</taxon>
    </lineage>
</organism>
<evidence type="ECO:0000256" key="1">
    <source>
        <dbReference type="ARBA" id="ARBA00004651"/>
    </source>
</evidence>
<proteinExistence type="predicted"/>
<evidence type="ECO:0000256" key="6">
    <source>
        <dbReference type="SAM" id="Phobius"/>
    </source>
</evidence>
<evidence type="ECO:0000259" key="8">
    <source>
        <dbReference type="Pfam" id="PF12704"/>
    </source>
</evidence>
<feature type="transmembrane region" description="Helical" evidence="6">
    <location>
        <begin position="420"/>
        <end position="443"/>
    </location>
</feature>
<reference evidence="9 10" key="1">
    <citation type="submission" date="2019-11" db="EMBL/GenBank/DDBJ databases">
        <title>Pedobacter sp. HMF7647 Genome sequencing and assembly.</title>
        <authorList>
            <person name="Kang H."/>
            <person name="Kim H."/>
            <person name="Joh K."/>
        </authorList>
    </citation>
    <scope>NUCLEOTIDE SEQUENCE [LARGE SCALE GENOMIC DNA]</scope>
    <source>
        <strain evidence="9 10">HMF7647</strain>
    </source>
</reference>
<feature type="transmembrane region" description="Helical" evidence="6">
    <location>
        <begin position="21"/>
        <end position="42"/>
    </location>
</feature>
<comment type="caution">
    <text evidence="9">The sequence shown here is derived from an EMBL/GenBank/DDBJ whole genome shotgun (WGS) entry which is preliminary data.</text>
</comment>
<dbReference type="GO" id="GO:0005886">
    <property type="term" value="C:plasma membrane"/>
    <property type="evidence" value="ECO:0007669"/>
    <property type="project" value="UniProtKB-SubCell"/>
</dbReference>
<dbReference type="PANTHER" id="PTHR30572:SF18">
    <property type="entry name" value="ABC-TYPE MACROLIDE FAMILY EXPORT SYSTEM PERMEASE COMPONENT 2"/>
    <property type="match status" value="1"/>
</dbReference>
<name>A0A7K1YBR4_9SPHI</name>
<evidence type="ECO:0000259" key="7">
    <source>
        <dbReference type="Pfam" id="PF02687"/>
    </source>
</evidence>
<dbReference type="InterPro" id="IPR003838">
    <property type="entry name" value="ABC3_permease_C"/>
</dbReference>
<evidence type="ECO:0000256" key="4">
    <source>
        <dbReference type="ARBA" id="ARBA00022989"/>
    </source>
</evidence>
<dbReference type="PANTHER" id="PTHR30572">
    <property type="entry name" value="MEMBRANE COMPONENT OF TRANSPORTER-RELATED"/>
    <property type="match status" value="1"/>
</dbReference>
<dbReference type="RefSeq" id="WP_160844636.1">
    <property type="nucleotide sequence ID" value="NZ_WVHT01000004.1"/>
</dbReference>
<dbReference type="AlphaFoldDB" id="A0A7K1YBR4"/>
<feature type="transmembrane region" description="Helical" evidence="6">
    <location>
        <begin position="678"/>
        <end position="700"/>
    </location>
</feature>
<dbReference type="Pfam" id="PF02687">
    <property type="entry name" value="FtsX"/>
    <property type="match status" value="2"/>
</dbReference>
<evidence type="ECO:0000256" key="3">
    <source>
        <dbReference type="ARBA" id="ARBA00022692"/>
    </source>
</evidence>